<dbReference type="PROSITE" id="PS51293">
    <property type="entry name" value="SANT"/>
    <property type="match status" value="1"/>
</dbReference>
<evidence type="ECO:0000259" key="1">
    <source>
        <dbReference type="PROSITE" id="PS50090"/>
    </source>
</evidence>
<dbReference type="Pfam" id="PF00249">
    <property type="entry name" value="Myb_DNA-binding"/>
    <property type="match status" value="1"/>
</dbReference>
<gene>
    <name evidence="3" type="ORF">TRFO_02623</name>
</gene>
<dbReference type="OrthoDB" id="10264458at2759"/>
<dbReference type="GO" id="GO:0003677">
    <property type="term" value="F:DNA binding"/>
    <property type="evidence" value="ECO:0007669"/>
    <property type="project" value="UniProtKB-KW"/>
</dbReference>
<feature type="domain" description="Myb-like" evidence="1">
    <location>
        <begin position="191"/>
        <end position="241"/>
    </location>
</feature>
<dbReference type="RefSeq" id="XP_068370693.1">
    <property type="nucleotide sequence ID" value="XM_068490802.1"/>
</dbReference>
<dbReference type="PROSITE" id="PS50090">
    <property type="entry name" value="MYB_LIKE"/>
    <property type="match status" value="1"/>
</dbReference>
<dbReference type="EMBL" id="MLAK01000002">
    <property type="protein sequence ID" value="OHT17557.1"/>
    <property type="molecule type" value="Genomic_DNA"/>
</dbReference>
<proteinExistence type="predicted"/>
<dbReference type="GeneID" id="94825506"/>
<dbReference type="SMART" id="SM00717">
    <property type="entry name" value="SANT"/>
    <property type="match status" value="1"/>
</dbReference>
<name>A0A1J4L6I7_9EUKA</name>
<dbReference type="Proteomes" id="UP000179807">
    <property type="component" value="Unassembled WGS sequence"/>
</dbReference>
<keyword evidence="4" id="KW-1185">Reference proteome</keyword>
<evidence type="ECO:0000259" key="2">
    <source>
        <dbReference type="PROSITE" id="PS51293"/>
    </source>
</evidence>
<dbReference type="InterPro" id="IPR009057">
    <property type="entry name" value="Homeodomain-like_sf"/>
</dbReference>
<dbReference type="InterPro" id="IPR017884">
    <property type="entry name" value="SANT_dom"/>
</dbReference>
<dbReference type="CDD" id="cd00167">
    <property type="entry name" value="SANT"/>
    <property type="match status" value="1"/>
</dbReference>
<protein>
    <submittedName>
        <fullName evidence="3">Myb-like DNA-binding domain containing protein</fullName>
    </submittedName>
</protein>
<reference evidence="3" key="1">
    <citation type="submission" date="2016-10" db="EMBL/GenBank/DDBJ databases">
        <authorList>
            <person name="Benchimol M."/>
            <person name="Almeida L.G."/>
            <person name="Vasconcelos A.T."/>
            <person name="Perreira-Neves A."/>
            <person name="Rosa I.A."/>
            <person name="Tasca T."/>
            <person name="Bogo M.R."/>
            <person name="de Souza W."/>
        </authorList>
    </citation>
    <scope>NUCLEOTIDE SEQUENCE [LARGE SCALE GENOMIC DNA]</scope>
    <source>
        <strain evidence="3">K</strain>
    </source>
</reference>
<sequence>MFEVNIISQELDPFNLSRRPLHIQNCNIKPQFQPANTRISLPQVIYESRKEYFESVNGFWIRPPINNDQPISPEDPEELYSDHFNRDFAPFTMPEPNGNLLPFVDPKTETQKLPQWMLDLPSTAMKTEPKIYYEEATNPQLFKGLPNCDSCQKELSYPFFASFKYNICKKCYHKGKLPPSTNSLEFFVVENPSKISGSWSIKETNKLLSIIEDIGDNWEEIARQMKTRSPSECLIHFLRLPMYDQYYIADPCLVPPGEIPSNEPHILPFMVAPDPIASYVEFLHILNKKLGNIIADISQKKIEQILSSKSGMMLFNKVPDIMKELLQCTAEEAGKIARDEFEVLMEAFRRLNRLISREADSQYYLFDNQLKESQSLASRITIANQDSD</sequence>
<dbReference type="InterPro" id="IPR001005">
    <property type="entry name" value="SANT/Myb"/>
</dbReference>
<organism evidence="3 4">
    <name type="scientific">Tritrichomonas foetus</name>
    <dbReference type="NCBI Taxonomy" id="1144522"/>
    <lineage>
        <taxon>Eukaryota</taxon>
        <taxon>Metamonada</taxon>
        <taxon>Parabasalia</taxon>
        <taxon>Tritrichomonadida</taxon>
        <taxon>Tritrichomonadidae</taxon>
        <taxon>Tritrichomonas</taxon>
    </lineage>
</organism>
<dbReference type="AlphaFoldDB" id="A0A1J4L6I7"/>
<evidence type="ECO:0000313" key="4">
    <source>
        <dbReference type="Proteomes" id="UP000179807"/>
    </source>
</evidence>
<dbReference type="SUPFAM" id="SSF46689">
    <property type="entry name" value="Homeodomain-like"/>
    <property type="match status" value="1"/>
</dbReference>
<dbReference type="VEuPathDB" id="TrichDB:TRFO_02623"/>
<feature type="domain" description="SANT" evidence="2">
    <location>
        <begin position="194"/>
        <end position="245"/>
    </location>
</feature>
<dbReference type="Gene3D" id="1.10.10.60">
    <property type="entry name" value="Homeodomain-like"/>
    <property type="match status" value="1"/>
</dbReference>
<evidence type="ECO:0000313" key="3">
    <source>
        <dbReference type="EMBL" id="OHT17557.1"/>
    </source>
</evidence>
<comment type="caution">
    <text evidence="3">The sequence shown here is derived from an EMBL/GenBank/DDBJ whole genome shotgun (WGS) entry which is preliminary data.</text>
</comment>
<accession>A0A1J4L6I7</accession>